<dbReference type="GO" id="GO:0003677">
    <property type="term" value="F:DNA binding"/>
    <property type="evidence" value="ECO:0007669"/>
    <property type="project" value="UniProtKB-KW"/>
</dbReference>
<sequence>MTTPAPLVPHAWQCWDGHPSLPVMRSVAMKLKVILADDHPIVRLGLHHMLKSSGIAEVVAEANSPSKLLHALSTVQCDIVVTDLCMPDDHSRDGLSLIQRLTRLYPGIPVIVITVLRNAGLLRSVLQRGARGLINKASDVSELALALHAASKGRTYIDKGLRATLSTHTAPLHVPPPLTVAETEVLRLFACESLSAQQIAARLHRSHKTVSRHKRSVQAKLGLETNQELLDYCRHVDLGAA</sequence>
<dbReference type="InterPro" id="IPR036388">
    <property type="entry name" value="WH-like_DNA-bd_sf"/>
</dbReference>
<evidence type="ECO:0000259" key="4">
    <source>
        <dbReference type="PROSITE" id="PS50043"/>
    </source>
</evidence>
<dbReference type="EMBL" id="RYYV01000003">
    <property type="protein sequence ID" value="RUL78241.1"/>
    <property type="molecule type" value="Genomic_DNA"/>
</dbReference>
<dbReference type="GO" id="GO:0000160">
    <property type="term" value="P:phosphorelay signal transduction system"/>
    <property type="evidence" value="ECO:0007669"/>
    <property type="project" value="InterPro"/>
</dbReference>
<dbReference type="InterPro" id="IPR000792">
    <property type="entry name" value="Tscrpt_reg_LuxR_C"/>
</dbReference>
<dbReference type="PANTHER" id="PTHR45566:SF1">
    <property type="entry name" value="HTH-TYPE TRANSCRIPTIONAL REGULATOR YHJB-RELATED"/>
    <property type="match status" value="1"/>
</dbReference>
<dbReference type="Gene3D" id="3.40.50.2300">
    <property type="match status" value="1"/>
</dbReference>
<dbReference type="Proteomes" id="UP000274358">
    <property type="component" value="Unassembled WGS sequence"/>
</dbReference>
<dbReference type="InterPro" id="IPR001789">
    <property type="entry name" value="Sig_transdc_resp-reg_receiver"/>
</dbReference>
<dbReference type="CDD" id="cd06170">
    <property type="entry name" value="LuxR_C_like"/>
    <property type="match status" value="1"/>
</dbReference>
<reference evidence="6 7" key="1">
    <citation type="submission" date="2018-12" db="EMBL/GenBank/DDBJ databases">
        <title>Dyella dinghuensis sp. nov. DHOA06 and Dyella choica sp. nov. 4M-K27, isolated from forest soil.</title>
        <authorList>
            <person name="Qiu L.-H."/>
            <person name="Gao Z.-H."/>
        </authorList>
    </citation>
    <scope>NUCLEOTIDE SEQUENCE [LARGE SCALE GENOMIC DNA]</scope>
    <source>
        <strain evidence="6 7">4M-K27</strain>
    </source>
</reference>
<gene>
    <name evidence="6" type="ORF">EKH80_05240</name>
</gene>
<dbReference type="SMART" id="SM00448">
    <property type="entry name" value="REC"/>
    <property type="match status" value="1"/>
</dbReference>
<evidence type="ECO:0000256" key="3">
    <source>
        <dbReference type="PROSITE-ProRule" id="PRU00169"/>
    </source>
</evidence>
<proteinExistence type="predicted"/>
<dbReference type="PROSITE" id="PS50043">
    <property type="entry name" value="HTH_LUXR_2"/>
    <property type="match status" value="1"/>
</dbReference>
<feature type="modified residue" description="4-aspartylphosphate" evidence="3">
    <location>
        <position position="83"/>
    </location>
</feature>
<name>A0A432M8M0_9GAMM</name>
<dbReference type="Pfam" id="PF00196">
    <property type="entry name" value="GerE"/>
    <property type="match status" value="1"/>
</dbReference>
<keyword evidence="1 3" id="KW-0597">Phosphoprotein</keyword>
<evidence type="ECO:0000256" key="1">
    <source>
        <dbReference type="ARBA" id="ARBA00022553"/>
    </source>
</evidence>
<evidence type="ECO:0000259" key="5">
    <source>
        <dbReference type="PROSITE" id="PS50110"/>
    </source>
</evidence>
<dbReference type="SUPFAM" id="SSF52172">
    <property type="entry name" value="CheY-like"/>
    <property type="match status" value="1"/>
</dbReference>
<organism evidence="6 7">
    <name type="scientific">Dyella choica</name>
    <dbReference type="NCBI Taxonomy" id="1927959"/>
    <lineage>
        <taxon>Bacteria</taxon>
        <taxon>Pseudomonadati</taxon>
        <taxon>Pseudomonadota</taxon>
        <taxon>Gammaproteobacteria</taxon>
        <taxon>Lysobacterales</taxon>
        <taxon>Rhodanobacteraceae</taxon>
        <taxon>Dyella</taxon>
    </lineage>
</organism>
<dbReference type="Gene3D" id="1.10.10.10">
    <property type="entry name" value="Winged helix-like DNA-binding domain superfamily/Winged helix DNA-binding domain"/>
    <property type="match status" value="1"/>
</dbReference>
<dbReference type="CDD" id="cd17535">
    <property type="entry name" value="REC_NarL-like"/>
    <property type="match status" value="1"/>
</dbReference>
<evidence type="ECO:0000256" key="2">
    <source>
        <dbReference type="ARBA" id="ARBA00023125"/>
    </source>
</evidence>
<dbReference type="InterPro" id="IPR016032">
    <property type="entry name" value="Sig_transdc_resp-reg_C-effctor"/>
</dbReference>
<dbReference type="PANTHER" id="PTHR45566">
    <property type="entry name" value="HTH-TYPE TRANSCRIPTIONAL REGULATOR YHJB-RELATED"/>
    <property type="match status" value="1"/>
</dbReference>
<dbReference type="SMART" id="SM00421">
    <property type="entry name" value="HTH_LUXR"/>
    <property type="match status" value="1"/>
</dbReference>
<feature type="domain" description="Response regulatory" evidence="5">
    <location>
        <begin position="32"/>
        <end position="151"/>
    </location>
</feature>
<dbReference type="InterPro" id="IPR011006">
    <property type="entry name" value="CheY-like_superfamily"/>
</dbReference>
<protein>
    <submittedName>
        <fullName evidence="6">Response regulator transcription factor</fullName>
    </submittedName>
</protein>
<evidence type="ECO:0000313" key="6">
    <source>
        <dbReference type="EMBL" id="RUL78241.1"/>
    </source>
</evidence>
<dbReference type="AlphaFoldDB" id="A0A432M8M0"/>
<dbReference type="InterPro" id="IPR058245">
    <property type="entry name" value="NreC/VraR/RcsB-like_REC"/>
</dbReference>
<dbReference type="Pfam" id="PF00072">
    <property type="entry name" value="Response_reg"/>
    <property type="match status" value="1"/>
</dbReference>
<dbReference type="PROSITE" id="PS50110">
    <property type="entry name" value="RESPONSE_REGULATORY"/>
    <property type="match status" value="1"/>
</dbReference>
<feature type="domain" description="HTH luxR-type" evidence="4">
    <location>
        <begin position="171"/>
        <end position="237"/>
    </location>
</feature>
<accession>A0A432M8M0</accession>
<comment type="caution">
    <text evidence="6">The sequence shown here is derived from an EMBL/GenBank/DDBJ whole genome shotgun (WGS) entry which is preliminary data.</text>
</comment>
<keyword evidence="2" id="KW-0238">DNA-binding</keyword>
<dbReference type="GO" id="GO:0006355">
    <property type="term" value="P:regulation of DNA-templated transcription"/>
    <property type="evidence" value="ECO:0007669"/>
    <property type="project" value="InterPro"/>
</dbReference>
<dbReference type="InterPro" id="IPR051015">
    <property type="entry name" value="EvgA-like"/>
</dbReference>
<keyword evidence="7" id="KW-1185">Reference proteome</keyword>
<dbReference type="SUPFAM" id="SSF46894">
    <property type="entry name" value="C-terminal effector domain of the bipartite response regulators"/>
    <property type="match status" value="1"/>
</dbReference>
<evidence type="ECO:0000313" key="7">
    <source>
        <dbReference type="Proteomes" id="UP000274358"/>
    </source>
</evidence>